<dbReference type="AlphaFoldDB" id="A0A1F5TB06"/>
<dbReference type="EMBL" id="MFGM01000041">
    <property type="protein sequence ID" value="OGF35953.1"/>
    <property type="molecule type" value="Genomic_DNA"/>
</dbReference>
<evidence type="ECO:0000313" key="2">
    <source>
        <dbReference type="Proteomes" id="UP000178656"/>
    </source>
</evidence>
<reference evidence="1 2" key="1">
    <citation type="journal article" date="2016" name="Nat. Commun.">
        <title>Thousands of microbial genomes shed light on interconnected biogeochemical processes in an aquifer system.</title>
        <authorList>
            <person name="Anantharaman K."/>
            <person name="Brown C.T."/>
            <person name="Hug L.A."/>
            <person name="Sharon I."/>
            <person name="Castelle C.J."/>
            <person name="Probst A.J."/>
            <person name="Thomas B.C."/>
            <person name="Singh A."/>
            <person name="Wilkins M.J."/>
            <person name="Karaoz U."/>
            <person name="Brodie E.L."/>
            <person name="Williams K.H."/>
            <person name="Hubbard S.S."/>
            <person name="Banfield J.F."/>
        </authorList>
    </citation>
    <scope>NUCLEOTIDE SEQUENCE [LARGE SCALE GENOMIC DNA]</scope>
</reference>
<gene>
    <name evidence="1" type="ORF">A2482_03380</name>
</gene>
<organism evidence="1 2">
    <name type="scientific">Candidatus Falkowbacteria bacterium RIFOXYC2_FULL_48_21</name>
    <dbReference type="NCBI Taxonomy" id="1798005"/>
    <lineage>
        <taxon>Bacteria</taxon>
        <taxon>Candidatus Falkowiibacteriota</taxon>
    </lineage>
</organism>
<accession>A0A1F5TB06</accession>
<name>A0A1F5TB06_9BACT</name>
<comment type="caution">
    <text evidence="1">The sequence shown here is derived from an EMBL/GenBank/DDBJ whole genome shotgun (WGS) entry which is preliminary data.</text>
</comment>
<dbReference type="Proteomes" id="UP000178656">
    <property type="component" value="Unassembled WGS sequence"/>
</dbReference>
<sequence>MKIEEMKEHVIHKLRLLATLYFDRRGAFEFLSQRVVVWTGANGIDEVSFLTFPKEEHRISFETLLHDQHRNQCANCGPLSLSILRGALDDSPPQYINLIRDRLPPETLDSIERRRDPHVSYEAYLGFWNCD</sequence>
<evidence type="ECO:0000313" key="1">
    <source>
        <dbReference type="EMBL" id="OGF35953.1"/>
    </source>
</evidence>
<proteinExistence type="predicted"/>
<protein>
    <submittedName>
        <fullName evidence="1">Uncharacterized protein</fullName>
    </submittedName>
</protein>